<dbReference type="InterPro" id="IPR024405">
    <property type="entry name" value="Phage_BhlA/UviB"/>
</dbReference>
<keyword evidence="2" id="KW-1133">Transmembrane helix</keyword>
<feature type="coiled-coil region" evidence="1">
    <location>
        <begin position="28"/>
        <end position="69"/>
    </location>
</feature>
<keyword evidence="2" id="KW-0812">Transmembrane</keyword>
<dbReference type="Proteomes" id="UP000433089">
    <property type="component" value="Unassembled WGS sequence"/>
</dbReference>
<protein>
    <submittedName>
        <fullName evidence="3">Holin-like protein bacteriophage SPbeta</fullName>
    </submittedName>
</protein>
<accession>A0A653V6A3</accession>
<sequence length="71" mass="8385">MVEMDLAQYLMTQGPFAVLFCWVLLYVLNTTKERESKLNEQIEAQNEVLAKFSEKYDVVIDKLDKIERNLK</sequence>
<evidence type="ECO:0000256" key="2">
    <source>
        <dbReference type="SAM" id="Phobius"/>
    </source>
</evidence>
<dbReference type="AlphaFoldDB" id="A0A653V6A3"/>
<reference evidence="3 4" key="1">
    <citation type="submission" date="2019-10" db="EMBL/GenBank/DDBJ databases">
        <authorList>
            <person name="Karimi E."/>
        </authorList>
    </citation>
    <scope>NUCLEOTIDE SEQUENCE [LARGE SCALE GENOMIC DNA]</scope>
    <source>
        <strain evidence="3">Bacillus sp. 348</strain>
    </source>
</reference>
<evidence type="ECO:0000313" key="4">
    <source>
        <dbReference type="Proteomes" id="UP000433089"/>
    </source>
</evidence>
<dbReference type="EMBL" id="CABWLH010000010">
    <property type="protein sequence ID" value="VXC01672.1"/>
    <property type="molecule type" value="Genomic_DNA"/>
</dbReference>
<feature type="transmembrane region" description="Helical" evidence="2">
    <location>
        <begin position="6"/>
        <end position="28"/>
    </location>
</feature>
<organism evidence="3 4">
    <name type="scientific">Bacillus altitudinis</name>
    <dbReference type="NCBI Taxonomy" id="293387"/>
    <lineage>
        <taxon>Bacteria</taxon>
        <taxon>Bacillati</taxon>
        <taxon>Bacillota</taxon>
        <taxon>Bacilli</taxon>
        <taxon>Bacillales</taxon>
        <taxon>Bacillaceae</taxon>
        <taxon>Bacillus</taxon>
    </lineage>
</organism>
<keyword evidence="2" id="KW-0472">Membrane</keyword>
<dbReference type="Pfam" id="PF10960">
    <property type="entry name" value="Holin_BhlA"/>
    <property type="match status" value="1"/>
</dbReference>
<name>A0A653V6A3_BACAB</name>
<evidence type="ECO:0000313" key="3">
    <source>
        <dbReference type="EMBL" id="VXC01672.1"/>
    </source>
</evidence>
<keyword evidence="1" id="KW-0175">Coiled coil</keyword>
<gene>
    <name evidence="3" type="primary">bhlA</name>
    <name evidence="3" type="ORF">BACI348_50053</name>
</gene>
<evidence type="ECO:0000256" key="1">
    <source>
        <dbReference type="SAM" id="Coils"/>
    </source>
</evidence>
<proteinExistence type="predicted"/>